<keyword evidence="3" id="KW-1185">Reference proteome</keyword>
<dbReference type="AlphaFoldDB" id="A0A182QK79"/>
<sequence>MEQRQFFLVSVVTALLLLLLQMAVNVDVVQSASIYGPDFNDSSAQFLDQQRSCRDLCSFCPTCNGFYCGEECICECSQDPTEHAKCIDLIKANSEKLGLVYDLFIQLPQKQSSRTRFGRRAATPEEKTNPTGGRTGFHKILFSNFAAKTEPKTGKLEAATVETIRQADDHVPVELAVEPVTGRPIDPMEKLDVVDLLFKRGT</sequence>
<evidence type="ECO:0000313" key="3">
    <source>
        <dbReference type="Proteomes" id="UP000075886"/>
    </source>
</evidence>
<dbReference type="EMBL" id="AXCN02000560">
    <property type="status" value="NOT_ANNOTATED_CDS"/>
    <property type="molecule type" value="Genomic_DNA"/>
</dbReference>
<protein>
    <submittedName>
        <fullName evidence="2">Uncharacterized protein</fullName>
    </submittedName>
</protein>
<accession>A0A182QK79</accession>
<feature type="signal peptide" evidence="1">
    <location>
        <begin position="1"/>
        <end position="31"/>
    </location>
</feature>
<keyword evidence="1" id="KW-0732">Signal</keyword>
<evidence type="ECO:0000313" key="2">
    <source>
        <dbReference type="EnsemblMetazoa" id="AFAF011924-PA"/>
    </source>
</evidence>
<dbReference type="Proteomes" id="UP000075886">
    <property type="component" value="Unassembled WGS sequence"/>
</dbReference>
<dbReference type="VEuPathDB" id="VectorBase:AFAF011924"/>
<proteinExistence type="predicted"/>
<dbReference type="EnsemblMetazoa" id="AFAF011924-RA">
    <property type="protein sequence ID" value="AFAF011924-PA"/>
    <property type="gene ID" value="AFAF011924"/>
</dbReference>
<organism evidence="2 3">
    <name type="scientific">Anopheles farauti</name>
    <dbReference type="NCBI Taxonomy" id="69004"/>
    <lineage>
        <taxon>Eukaryota</taxon>
        <taxon>Metazoa</taxon>
        <taxon>Ecdysozoa</taxon>
        <taxon>Arthropoda</taxon>
        <taxon>Hexapoda</taxon>
        <taxon>Insecta</taxon>
        <taxon>Pterygota</taxon>
        <taxon>Neoptera</taxon>
        <taxon>Endopterygota</taxon>
        <taxon>Diptera</taxon>
        <taxon>Nematocera</taxon>
        <taxon>Culicoidea</taxon>
        <taxon>Culicidae</taxon>
        <taxon>Anophelinae</taxon>
        <taxon>Anopheles</taxon>
    </lineage>
</organism>
<name>A0A182QK79_9DIPT</name>
<reference evidence="3" key="1">
    <citation type="submission" date="2014-01" db="EMBL/GenBank/DDBJ databases">
        <title>The Genome Sequence of Anopheles farauti FAR1 (V2).</title>
        <authorList>
            <consortium name="The Broad Institute Genomics Platform"/>
            <person name="Neafsey D.E."/>
            <person name="Besansky N."/>
            <person name="Howell P."/>
            <person name="Walton C."/>
            <person name="Young S.K."/>
            <person name="Zeng Q."/>
            <person name="Gargeya S."/>
            <person name="Fitzgerald M."/>
            <person name="Haas B."/>
            <person name="Abouelleil A."/>
            <person name="Allen A.W."/>
            <person name="Alvarado L."/>
            <person name="Arachchi H.M."/>
            <person name="Berlin A.M."/>
            <person name="Chapman S.B."/>
            <person name="Gainer-Dewar J."/>
            <person name="Goldberg J."/>
            <person name="Griggs A."/>
            <person name="Gujja S."/>
            <person name="Hansen M."/>
            <person name="Howarth C."/>
            <person name="Imamovic A."/>
            <person name="Ireland A."/>
            <person name="Larimer J."/>
            <person name="McCowan C."/>
            <person name="Murphy C."/>
            <person name="Pearson M."/>
            <person name="Poon T.W."/>
            <person name="Priest M."/>
            <person name="Roberts A."/>
            <person name="Saif S."/>
            <person name="Shea T."/>
            <person name="Sisk P."/>
            <person name="Sykes S."/>
            <person name="Wortman J."/>
            <person name="Nusbaum C."/>
            <person name="Birren B."/>
        </authorList>
    </citation>
    <scope>NUCLEOTIDE SEQUENCE [LARGE SCALE GENOMIC DNA]</scope>
    <source>
        <strain evidence="3">FAR1</strain>
    </source>
</reference>
<dbReference type="STRING" id="69004.A0A182QK79"/>
<reference evidence="2" key="2">
    <citation type="submission" date="2020-05" db="UniProtKB">
        <authorList>
            <consortium name="EnsemblMetazoa"/>
        </authorList>
    </citation>
    <scope>IDENTIFICATION</scope>
    <source>
        <strain evidence="2">FAR1</strain>
    </source>
</reference>
<feature type="chain" id="PRO_5008132987" evidence="1">
    <location>
        <begin position="32"/>
        <end position="202"/>
    </location>
</feature>
<evidence type="ECO:0000256" key="1">
    <source>
        <dbReference type="SAM" id="SignalP"/>
    </source>
</evidence>